<evidence type="ECO:0000313" key="2">
    <source>
        <dbReference type="EMBL" id="KEF57425.1"/>
    </source>
</evidence>
<gene>
    <name evidence="2" type="ORF">A1O9_05342</name>
</gene>
<dbReference type="PANTHER" id="PTHR43157">
    <property type="entry name" value="PHOSPHATIDYLINOSITOL-GLYCAN BIOSYNTHESIS CLASS F PROTEIN-RELATED"/>
    <property type="match status" value="1"/>
</dbReference>
<dbReference type="SUPFAM" id="SSF51735">
    <property type="entry name" value="NAD(P)-binding Rossmann-fold domains"/>
    <property type="match status" value="1"/>
</dbReference>
<dbReference type="Pfam" id="PF00106">
    <property type="entry name" value="adh_short"/>
    <property type="match status" value="1"/>
</dbReference>
<dbReference type="STRING" id="1182545.A0A072PPI7"/>
<dbReference type="OrthoDB" id="191139at2759"/>
<dbReference type="InterPro" id="IPR036291">
    <property type="entry name" value="NAD(P)-bd_dom_sf"/>
</dbReference>
<dbReference type="InterPro" id="IPR002347">
    <property type="entry name" value="SDR_fam"/>
</dbReference>
<dbReference type="VEuPathDB" id="FungiDB:A1O9_05342"/>
<dbReference type="EMBL" id="AMGV01000004">
    <property type="protein sequence ID" value="KEF57425.1"/>
    <property type="molecule type" value="Genomic_DNA"/>
</dbReference>
<proteinExistence type="predicted"/>
<comment type="caution">
    <text evidence="2">The sequence shown here is derived from an EMBL/GenBank/DDBJ whole genome shotgun (WGS) entry which is preliminary data.</text>
</comment>
<dbReference type="Gene3D" id="3.40.50.720">
    <property type="entry name" value="NAD(P)-binding Rossmann-like Domain"/>
    <property type="match status" value="1"/>
</dbReference>
<dbReference type="PRINTS" id="PR00081">
    <property type="entry name" value="GDHRDH"/>
</dbReference>
<dbReference type="PANTHER" id="PTHR43157:SF35">
    <property type="entry name" value="DEHYDROGENASE_REDUCTASE FAMILY PROTEIN, PUTATIVE-RELATED"/>
    <property type="match status" value="1"/>
</dbReference>
<dbReference type="GeneID" id="25280268"/>
<reference evidence="2 3" key="1">
    <citation type="submission" date="2013-03" db="EMBL/GenBank/DDBJ databases">
        <title>The Genome Sequence of Exophiala aquamarina CBS 119918.</title>
        <authorList>
            <consortium name="The Broad Institute Genomics Platform"/>
            <person name="Cuomo C."/>
            <person name="de Hoog S."/>
            <person name="Gorbushina A."/>
            <person name="Walker B."/>
            <person name="Young S.K."/>
            <person name="Zeng Q."/>
            <person name="Gargeya S."/>
            <person name="Fitzgerald M."/>
            <person name="Haas B."/>
            <person name="Abouelleil A."/>
            <person name="Allen A.W."/>
            <person name="Alvarado L."/>
            <person name="Arachchi H.M."/>
            <person name="Berlin A.M."/>
            <person name="Chapman S.B."/>
            <person name="Gainer-Dewar J."/>
            <person name="Goldberg J."/>
            <person name="Griggs A."/>
            <person name="Gujja S."/>
            <person name="Hansen M."/>
            <person name="Howarth C."/>
            <person name="Imamovic A."/>
            <person name="Ireland A."/>
            <person name="Larimer J."/>
            <person name="McCowan C."/>
            <person name="Murphy C."/>
            <person name="Pearson M."/>
            <person name="Poon T.W."/>
            <person name="Priest M."/>
            <person name="Roberts A."/>
            <person name="Saif S."/>
            <person name="Shea T."/>
            <person name="Sisk P."/>
            <person name="Sykes S."/>
            <person name="Wortman J."/>
            <person name="Nusbaum C."/>
            <person name="Birren B."/>
        </authorList>
    </citation>
    <scope>NUCLEOTIDE SEQUENCE [LARGE SCALE GENOMIC DNA]</scope>
    <source>
        <strain evidence="2 3">CBS 119918</strain>
    </source>
</reference>
<organism evidence="2 3">
    <name type="scientific">Exophiala aquamarina CBS 119918</name>
    <dbReference type="NCBI Taxonomy" id="1182545"/>
    <lineage>
        <taxon>Eukaryota</taxon>
        <taxon>Fungi</taxon>
        <taxon>Dikarya</taxon>
        <taxon>Ascomycota</taxon>
        <taxon>Pezizomycotina</taxon>
        <taxon>Eurotiomycetes</taxon>
        <taxon>Chaetothyriomycetidae</taxon>
        <taxon>Chaetothyriales</taxon>
        <taxon>Herpotrichiellaceae</taxon>
        <taxon>Exophiala</taxon>
    </lineage>
</organism>
<dbReference type="RefSeq" id="XP_013260015.1">
    <property type="nucleotide sequence ID" value="XM_013404561.1"/>
</dbReference>
<keyword evidence="1" id="KW-0560">Oxidoreductase</keyword>
<evidence type="ECO:0000256" key="1">
    <source>
        <dbReference type="ARBA" id="ARBA00023002"/>
    </source>
</evidence>
<sequence length="342" mass="37445">MASSKELPPSTASFLNFFVKNQFRTKYQCTPSNTDLSGKVVVVTGSNSGLGLECASQMLSFKPARLIMAVRSPTKGERAAADLRQQDPNAVISVWELDMTSYDSIRAFAARADHELSRLDIAILNAGMGFGGFKIVPTTGHEETFQVNYLSTMLLTILLLPVLKRKTPAGSPGRLSISTAMLSIHAKFVNKTEVPLLPSFDDKKYFDVRDIYSTSKLLGQLFVWKLTDLVSADDVVVNLVEPGFVKGTNLHRDASVAGQVLMGAFKAATARTVEVGASTYLDASIVKGKESHGCILMNWEVAPYAPFQYTPEGKVVMERLWEETLNEFNFLDVKGVLKSLSS</sequence>
<name>A0A072PPI7_9EURO</name>
<dbReference type="GO" id="GO:0016491">
    <property type="term" value="F:oxidoreductase activity"/>
    <property type="evidence" value="ECO:0007669"/>
    <property type="project" value="UniProtKB-KW"/>
</dbReference>
<dbReference type="AlphaFoldDB" id="A0A072PPI7"/>
<evidence type="ECO:0008006" key="4">
    <source>
        <dbReference type="Google" id="ProtNLM"/>
    </source>
</evidence>
<dbReference type="Proteomes" id="UP000027920">
    <property type="component" value="Unassembled WGS sequence"/>
</dbReference>
<keyword evidence="3" id="KW-1185">Reference proteome</keyword>
<accession>A0A072PPI7</accession>
<dbReference type="HOGENOM" id="CLU_010194_44_4_1"/>
<protein>
    <recommendedName>
        <fullName evidence="4">Short-chain dehydrogenase/reductase family protein</fullName>
    </recommendedName>
</protein>
<evidence type="ECO:0000313" key="3">
    <source>
        <dbReference type="Proteomes" id="UP000027920"/>
    </source>
</evidence>